<evidence type="ECO:0000256" key="1">
    <source>
        <dbReference type="ARBA" id="ARBA00022490"/>
    </source>
</evidence>
<dbReference type="Pfam" id="PF21003">
    <property type="entry name" value="NucS_N"/>
    <property type="match status" value="1"/>
</dbReference>
<name>A0A8U0HX02_9EURY</name>
<dbReference type="Proteomes" id="UP000830729">
    <property type="component" value="Chromosome"/>
</dbReference>
<dbReference type="EC" id="3.1.-.-" evidence="6"/>
<dbReference type="PANTHER" id="PTHR38814:SF1">
    <property type="entry name" value="ENDONUCLEASE NUCS"/>
    <property type="match status" value="1"/>
</dbReference>
<dbReference type="GO" id="GO:0005737">
    <property type="term" value="C:cytoplasm"/>
    <property type="evidence" value="ECO:0007669"/>
    <property type="project" value="UniProtKB-SubCell"/>
</dbReference>
<dbReference type="RefSeq" id="WP_248651239.1">
    <property type="nucleotide sequence ID" value="NZ_CP096659.1"/>
</dbReference>
<keyword evidence="5 6" id="KW-0238">DNA-binding</keyword>
<evidence type="ECO:0000256" key="5">
    <source>
        <dbReference type="ARBA" id="ARBA00023125"/>
    </source>
</evidence>
<dbReference type="HAMAP" id="MF_00722">
    <property type="entry name" value="NucS"/>
    <property type="match status" value="1"/>
</dbReference>
<dbReference type="InterPro" id="IPR011856">
    <property type="entry name" value="tRNA_endonuc-like_dom_sf"/>
</dbReference>
<comment type="function">
    <text evidence="6">Cleaves both 3' and 5' ssDNA extremities of branched DNA structures.</text>
</comment>
<keyword evidence="2 6" id="KW-0540">Nuclease</keyword>
<evidence type="ECO:0000256" key="2">
    <source>
        <dbReference type="ARBA" id="ARBA00022722"/>
    </source>
</evidence>
<sequence>MVAEQIDAPDPETLVSEAKAAFRDGALLSVQARCEVEYDGRTSGYLGPGDRLLVAKPDGTFLVHQPTGHKPVNWMPGGGTVSARVSDGEAVLLARRTNPTERVEARILDAHGLTRFDATDGATYEESGTEAEMHEYIESNPDVLEEGLRIVEHERESKYGFIDFFARDESGTPVVVEVKRIQATLNHFDQLQRYVSLYEERESSPQEGGVAAGNDEVRGMLVAPSASERVKRALRDNGLEFVGLSEFETDAKGATEAKLTDF</sequence>
<dbReference type="AlphaFoldDB" id="A0A8U0HX02"/>
<comment type="subcellular location">
    <subcellularLocation>
        <location evidence="6">Cytoplasm</location>
    </subcellularLocation>
</comment>
<dbReference type="CDD" id="cd22341">
    <property type="entry name" value="NucS-like"/>
    <property type="match status" value="1"/>
</dbReference>
<keyword evidence="10" id="KW-1185">Reference proteome</keyword>
<dbReference type="EMBL" id="CP096659">
    <property type="protein sequence ID" value="UPV75196.1"/>
    <property type="molecule type" value="Genomic_DNA"/>
</dbReference>
<accession>A0A8U0HX02</accession>
<reference evidence="9 10" key="1">
    <citation type="submission" date="2022-04" db="EMBL/GenBank/DDBJ databases">
        <title>Diverse halophilic archaea isolated from saline environments.</title>
        <authorList>
            <person name="Cui H.-L."/>
        </authorList>
    </citation>
    <scope>NUCLEOTIDE SEQUENCE [LARGE SCALE GENOMIC DNA]</scope>
    <source>
        <strain evidence="9 10">XZYJT49</strain>
    </source>
</reference>
<keyword evidence="4 6" id="KW-0378">Hydrolase</keyword>
<dbReference type="NCBIfam" id="NF003270">
    <property type="entry name" value="PRK04247.1"/>
    <property type="match status" value="1"/>
</dbReference>
<evidence type="ECO:0000259" key="8">
    <source>
        <dbReference type="Pfam" id="PF21003"/>
    </source>
</evidence>
<protein>
    <recommendedName>
        <fullName evidence="6">Endonuclease NucS</fullName>
        <ecNumber evidence="6">3.1.-.-</ecNumber>
    </recommendedName>
</protein>
<dbReference type="GO" id="GO:0000014">
    <property type="term" value="F:single-stranded DNA endodeoxyribonuclease activity"/>
    <property type="evidence" value="ECO:0007669"/>
    <property type="project" value="UniProtKB-UniRule"/>
</dbReference>
<dbReference type="GO" id="GO:0003677">
    <property type="term" value="F:DNA binding"/>
    <property type="evidence" value="ECO:0007669"/>
    <property type="project" value="UniProtKB-KW"/>
</dbReference>
<evidence type="ECO:0000256" key="6">
    <source>
        <dbReference type="HAMAP-Rule" id="MF_00722"/>
    </source>
</evidence>
<evidence type="ECO:0000313" key="9">
    <source>
        <dbReference type="EMBL" id="UPV75196.1"/>
    </source>
</evidence>
<evidence type="ECO:0000256" key="4">
    <source>
        <dbReference type="ARBA" id="ARBA00022801"/>
    </source>
</evidence>
<feature type="domain" description="Endonuclease NucS C-terminal" evidence="7">
    <location>
        <begin position="130"/>
        <end position="246"/>
    </location>
</feature>
<dbReference type="InterPro" id="IPR048301">
    <property type="entry name" value="NucS_C"/>
</dbReference>
<gene>
    <name evidence="6 9" type="primary">nucS</name>
    <name evidence="9" type="ORF">M0R89_03780</name>
</gene>
<feature type="domain" description="Endonuclease NucS N-terminal PH-like" evidence="8">
    <location>
        <begin position="28"/>
        <end position="120"/>
    </location>
</feature>
<dbReference type="Pfam" id="PF01939">
    <property type="entry name" value="NucS_C"/>
    <property type="match status" value="1"/>
</dbReference>
<keyword evidence="1 6" id="KW-0963">Cytoplasm</keyword>
<evidence type="ECO:0000259" key="7">
    <source>
        <dbReference type="Pfam" id="PF01939"/>
    </source>
</evidence>
<dbReference type="InterPro" id="IPR048302">
    <property type="entry name" value="NucS_N"/>
</dbReference>
<proteinExistence type="inferred from homology"/>
<keyword evidence="3 6" id="KW-0255">Endonuclease</keyword>
<organism evidence="9 10">
    <name type="scientific">Halorussus limi</name>
    <dbReference type="NCBI Taxonomy" id="2938695"/>
    <lineage>
        <taxon>Archaea</taxon>
        <taxon>Methanobacteriati</taxon>
        <taxon>Methanobacteriota</taxon>
        <taxon>Stenosarchaea group</taxon>
        <taxon>Halobacteria</taxon>
        <taxon>Halobacteriales</taxon>
        <taxon>Haladaptataceae</taxon>
        <taxon>Halorussus</taxon>
    </lineage>
</organism>
<dbReference type="Gene3D" id="3.40.1350.10">
    <property type="match status" value="1"/>
</dbReference>
<dbReference type="KEGG" id="halx:M0R89_03780"/>
<comment type="similarity">
    <text evidence="6">Belongs to the NucS endonuclease family.</text>
</comment>
<dbReference type="Gene3D" id="2.70.180.20">
    <property type="match status" value="1"/>
</dbReference>
<dbReference type="PANTHER" id="PTHR38814">
    <property type="entry name" value="ENDONUCLEASE NUCS"/>
    <property type="match status" value="1"/>
</dbReference>
<evidence type="ECO:0000313" key="10">
    <source>
        <dbReference type="Proteomes" id="UP000830729"/>
    </source>
</evidence>
<dbReference type="InterPro" id="IPR002793">
    <property type="entry name" value="Endonuclease_NucS"/>
</dbReference>
<evidence type="ECO:0000256" key="3">
    <source>
        <dbReference type="ARBA" id="ARBA00022759"/>
    </source>
</evidence>
<dbReference type="GeneID" id="72184289"/>
<dbReference type="InterPro" id="IPR049173">
    <property type="entry name" value="NucS_N_sf"/>
</dbReference>